<evidence type="ECO:0000259" key="6">
    <source>
        <dbReference type="PROSITE" id="PS50089"/>
    </source>
</evidence>
<dbReference type="CDD" id="cd16454">
    <property type="entry name" value="RING-H2_PA-TM-RING"/>
    <property type="match status" value="1"/>
</dbReference>
<dbReference type="PANTHER" id="PTHR45931:SF3">
    <property type="entry name" value="RING ZINC FINGER-CONTAINING PROTEIN"/>
    <property type="match status" value="1"/>
</dbReference>
<proteinExistence type="predicted"/>
<feature type="compositionally biased region" description="Acidic residues" evidence="5">
    <location>
        <begin position="164"/>
        <end position="177"/>
    </location>
</feature>
<evidence type="ECO:0000256" key="2">
    <source>
        <dbReference type="ARBA" id="ARBA00022771"/>
    </source>
</evidence>
<organism evidence="7">
    <name type="scientific">Palpitomonas bilix</name>
    <dbReference type="NCBI Taxonomy" id="652834"/>
    <lineage>
        <taxon>Eukaryota</taxon>
        <taxon>Eukaryota incertae sedis</taxon>
    </lineage>
</organism>
<accession>A0A7S3DE17</accession>
<dbReference type="SMART" id="SM00184">
    <property type="entry name" value="RING"/>
    <property type="match status" value="1"/>
</dbReference>
<evidence type="ECO:0000256" key="5">
    <source>
        <dbReference type="SAM" id="MobiDB-lite"/>
    </source>
</evidence>
<dbReference type="SUPFAM" id="SSF57850">
    <property type="entry name" value="RING/U-box"/>
    <property type="match status" value="1"/>
</dbReference>
<dbReference type="GO" id="GO:0061630">
    <property type="term" value="F:ubiquitin protein ligase activity"/>
    <property type="evidence" value="ECO:0007669"/>
    <property type="project" value="TreeGrafter"/>
</dbReference>
<dbReference type="GO" id="GO:0008270">
    <property type="term" value="F:zinc ion binding"/>
    <property type="evidence" value="ECO:0007669"/>
    <property type="project" value="UniProtKB-KW"/>
</dbReference>
<protein>
    <recommendedName>
        <fullName evidence="6">RING-type domain-containing protein</fullName>
    </recommendedName>
</protein>
<dbReference type="GO" id="GO:0005634">
    <property type="term" value="C:nucleus"/>
    <property type="evidence" value="ECO:0007669"/>
    <property type="project" value="TreeGrafter"/>
</dbReference>
<dbReference type="AlphaFoldDB" id="A0A7S3DE17"/>
<evidence type="ECO:0000256" key="3">
    <source>
        <dbReference type="ARBA" id="ARBA00022833"/>
    </source>
</evidence>
<reference evidence="7" key="1">
    <citation type="submission" date="2021-01" db="EMBL/GenBank/DDBJ databases">
        <authorList>
            <person name="Corre E."/>
            <person name="Pelletier E."/>
            <person name="Niang G."/>
            <person name="Scheremetjew M."/>
            <person name="Finn R."/>
            <person name="Kale V."/>
            <person name="Holt S."/>
            <person name="Cochrane G."/>
            <person name="Meng A."/>
            <person name="Brown T."/>
            <person name="Cohen L."/>
        </authorList>
    </citation>
    <scope>NUCLEOTIDE SEQUENCE</scope>
    <source>
        <strain evidence="7">NIES-2562</strain>
    </source>
</reference>
<sequence length="177" mass="20287">MADDRPIRPASQAVQDFFAKAVAGEDDYSWEEGEEEVTTTMWEYALTGQVFEYDPGSDSDSDEDGDGEGLAELSYEQLLALDDSVHREGLSAAHLRKLKRVVYKDGKEGKECSICLSAFQRGDMLTRLHCSHTFHSDCIAKWLKEHKTCPYCRDWQEKEGEEERGGEEEEEREEEEY</sequence>
<dbReference type="EMBL" id="HBIB01026549">
    <property type="protein sequence ID" value="CAE0254926.1"/>
    <property type="molecule type" value="Transcribed_RNA"/>
</dbReference>
<dbReference type="Pfam" id="PF13639">
    <property type="entry name" value="zf-RING_2"/>
    <property type="match status" value="1"/>
</dbReference>
<dbReference type="PROSITE" id="PS50089">
    <property type="entry name" value="ZF_RING_2"/>
    <property type="match status" value="1"/>
</dbReference>
<dbReference type="GO" id="GO:0006511">
    <property type="term" value="P:ubiquitin-dependent protein catabolic process"/>
    <property type="evidence" value="ECO:0007669"/>
    <property type="project" value="TreeGrafter"/>
</dbReference>
<dbReference type="InterPro" id="IPR051834">
    <property type="entry name" value="RING_finger_E3_ligase"/>
</dbReference>
<feature type="region of interest" description="Disordered" evidence="5">
    <location>
        <begin position="157"/>
        <end position="177"/>
    </location>
</feature>
<dbReference type="Gene3D" id="3.30.40.10">
    <property type="entry name" value="Zinc/RING finger domain, C3HC4 (zinc finger)"/>
    <property type="match status" value="1"/>
</dbReference>
<dbReference type="InterPro" id="IPR013083">
    <property type="entry name" value="Znf_RING/FYVE/PHD"/>
</dbReference>
<keyword evidence="1" id="KW-0479">Metal-binding</keyword>
<gene>
    <name evidence="7" type="ORF">PBIL07802_LOCUS17177</name>
</gene>
<evidence type="ECO:0000313" key="7">
    <source>
        <dbReference type="EMBL" id="CAE0254926.1"/>
    </source>
</evidence>
<evidence type="ECO:0000256" key="4">
    <source>
        <dbReference type="PROSITE-ProRule" id="PRU00175"/>
    </source>
</evidence>
<evidence type="ECO:0000256" key="1">
    <source>
        <dbReference type="ARBA" id="ARBA00022723"/>
    </source>
</evidence>
<dbReference type="InterPro" id="IPR001841">
    <property type="entry name" value="Znf_RING"/>
</dbReference>
<feature type="domain" description="RING-type" evidence="6">
    <location>
        <begin position="112"/>
        <end position="153"/>
    </location>
</feature>
<keyword evidence="2 4" id="KW-0863">Zinc-finger</keyword>
<dbReference type="PANTHER" id="PTHR45931">
    <property type="entry name" value="SI:CH211-59O9.10"/>
    <property type="match status" value="1"/>
</dbReference>
<keyword evidence="3" id="KW-0862">Zinc</keyword>
<name>A0A7S3DE17_9EUKA</name>